<evidence type="ECO:0000313" key="1">
    <source>
        <dbReference type="EMBL" id="GAW95410.1"/>
    </source>
</evidence>
<evidence type="ECO:0000313" key="2">
    <source>
        <dbReference type="Proteomes" id="UP000197068"/>
    </source>
</evidence>
<accession>A0ABQ0MST4</accession>
<protein>
    <submittedName>
        <fullName evidence="1">Uncharacterized protein</fullName>
    </submittedName>
</protein>
<dbReference type="Proteomes" id="UP000197068">
    <property type="component" value="Unassembled WGS sequence"/>
</dbReference>
<organism evidence="1 2">
    <name type="scientific">Colwellia marinimaniae</name>
    <dbReference type="NCBI Taxonomy" id="1513592"/>
    <lineage>
        <taxon>Bacteria</taxon>
        <taxon>Pseudomonadati</taxon>
        <taxon>Pseudomonadota</taxon>
        <taxon>Gammaproteobacteria</taxon>
        <taxon>Alteromonadales</taxon>
        <taxon>Colwelliaceae</taxon>
        <taxon>Colwellia</taxon>
    </lineage>
</organism>
<reference evidence="1 2" key="1">
    <citation type="submission" date="2017-06" db="EMBL/GenBank/DDBJ databases">
        <title>Whole Genome Sequences of Colwellia marinimaniae MTCD1.</title>
        <authorList>
            <person name="Kusumoto H."/>
            <person name="Inoue M."/>
            <person name="Tanikawa K."/>
            <person name="Maeji H."/>
            <person name="Cameron J.H."/>
            <person name="Bartlett D.H."/>
        </authorList>
    </citation>
    <scope>NUCLEOTIDE SEQUENCE [LARGE SCALE GENOMIC DNA]</scope>
    <source>
        <strain evidence="1 2">MTCD1</strain>
    </source>
</reference>
<sequence length="51" mass="5623">MNKVHPGKIRLGIVGGTKWIVVEQEEYPNGLSSLTAVALSKKGLEQYIKQL</sequence>
<proteinExistence type="predicted"/>
<name>A0ABQ0MST4_9GAMM</name>
<dbReference type="EMBL" id="BDQM01000005">
    <property type="protein sequence ID" value="GAW95410.1"/>
    <property type="molecule type" value="Genomic_DNA"/>
</dbReference>
<comment type="caution">
    <text evidence="1">The sequence shown here is derived from an EMBL/GenBank/DDBJ whole genome shotgun (WGS) entry which is preliminary data.</text>
</comment>
<keyword evidence="2" id="KW-1185">Reference proteome</keyword>
<gene>
    <name evidence="1" type="ORF">MTCD1_01012</name>
</gene>